<evidence type="ECO:0000313" key="1">
    <source>
        <dbReference type="EnsemblPlants" id="OMERI10G14870.1"/>
    </source>
</evidence>
<dbReference type="Proteomes" id="UP000008021">
    <property type="component" value="Chromosome 10"/>
</dbReference>
<dbReference type="HOGENOM" id="CLU_2744263_0_0_1"/>
<proteinExistence type="predicted"/>
<protein>
    <submittedName>
        <fullName evidence="1">Uncharacterized protein</fullName>
    </submittedName>
</protein>
<evidence type="ECO:0000313" key="2">
    <source>
        <dbReference type="Proteomes" id="UP000008021"/>
    </source>
</evidence>
<sequence length="71" mass="7738">MDSFERVRACGPHGTDVTLNGGTMEAWPCRWARAGSGSDELANCSPLLWSLASGIFYIDSHVHFTHGLETN</sequence>
<keyword evidence="2" id="KW-1185">Reference proteome</keyword>
<organism evidence="1">
    <name type="scientific">Oryza meridionalis</name>
    <dbReference type="NCBI Taxonomy" id="40149"/>
    <lineage>
        <taxon>Eukaryota</taxon>
        <taxon>Viridiplantae</taxon>
        <taxon>Streptophyta</taxon>
        <taxon>Embryophyta</taxon>
        <taxon>Tracheophyta</taxon>
        <taxon>Spermatophyta</taxon>
        <taxon>Magnoliopsida</taxon>
        <taxon>Liliopsida</taxon>
        <taxon>Poales</taxon>
        <taxon>Poaceae</taxon>
        <taxon>BOP clade</taxon>
        <taxon>Oryzoideae</taxon>
        <taxon>Oryzeae</taxon>
        <taxon>Oryzinae</taxon>
        <taxon>Oryza</taxon>
    </lineage>
</organism>
<accession>A0A0E0F0Z0</accession>
<dbReference type="EnsemblPlants" id="OMERI10G14870.1">
    <property type="protein sequence ID" value="OMERI10G14870.1"/>
    <property type="gene ID" value="OMERI10G14870"/>
</dbReference>
<name>A0A0E0F0Z0_9ORYZ</name>
<dbReference type="Gramene" id="OMERI10G14870.1">
    <property type="protein sequence ID" value="OMERI10G14870.1"/>
    <property type="gene ID" value="OMERI10G14870"/>
</dbReference>
<reference evidence="1" key="1">
    <citation type="submission" date="2015-04" db="UniProtKB">
        <authorList>
            <consortium name="EnsemblPlants"/>
        </authorList>
    </citation>
    <scope>IDENTIFICATION</scope>
</reference>
<dbReference type="AlphaFoldDB" id="A0A0E0F0Z0"/>
<reference evidence="1" key="2">
    <citation type="submission" date="2018-05" db="EMBL/GenBank/DDBJ databases">
        <title>OmerRS3 (Oryza meridionalis Reference Sequence Version 3).</title>
        <authorList>
            <person name="Zhang J."/>
            <person name="Kudrna D."/>
            <person name="Lee S."/>
            <person name="Talag J."/>
            <person name="Welchert J."/>
            <person name="Wing R.A."/>
        </authorList>
    </citation>
    <scope>NUCLEOTIDE SEQUENCE [LARGE SCALE GENOMIC DNA]</scope>
    <source>
        <strain evidence="1">cv. OR44</strain>
    </source>
</reference>